<protein>
    <submittedName>
        <fullName evidence="1">Uncharacterized protein</fullName>
    </submittedName>
</protein>
<evidence type="ECO:0000313" key="2">
    <source>
        <dbReference type="Proteomes" id="UP000679220"/>
    </source>
</evidence>
<sequence length="306" mass="34738">MNKLPHLLSLGIFLSLLPVSIKGQSAQLFTPPDSVARIELRYLHPFYESVDNQGLLSGNYDFTLSYPINNRWNIQASIPVLFSKYDLDNSYSYDGGYGGYGGYTGAKTTTLKDNFIGNIMIGVNTNHYQQKSRVLSLDLQLYLPTAPHKYDPLSIAAGTNLCEYQKYLYDVTTIATKVTYASNPETGWFYSLSGGVQLLIGKSDYVGDDNDLYFSYALRTGYKIKSFAFGLDYNGIIKLTHTETDAYRYRRSHEFRDRMFDAINISAHYSLNNFQPSIFYSVYTRNDLRDIISGTLGIKLAYRFAK</sequence>
<comment type="caution">
    <text evidence="1">The sequence shown here is derived from an EMBL/GenBank/DDBJ whole genome shotgun (WGS) entry which is preliminary data.</text>
</comment>
<accession>A0A941F300</accession>
<dbReference type="Proteomes" id="UP000679220">
    <property type="component" value="Unassembled WGS sequence"/>
</dbReference>
<keyword evidence="2" id="KW-1185">Reference proteome</keyword>
<dbReference type="EMBL" id="JAGTAR010000012">
    <property type="protein sequence ID" value="MBR8535818.1"/>
    <property type="molecule type" value="Genomic_DNA"/>
</dbReference>
<reference evidence="1" key="2">
    <citation type="submission" date="2021-04" db="EMBL/GenBank/DDBJ databases">
        <authorList>
            <person name="Zhang T."/>
            <person name="Zhang Y."/>
            <person name="Lu D."/>
            <person name="Zuo D."/>
            <person name="Du Z."/>
        </authorList>
    </citation>
    <scope>NUCLEOTIDE SEQUENCE</scope>
    <source>
        <strain evidence="1">JR1</strain>
    </source>
</reference>
<reference evidence="1" key="1">
    <citation type="journal article" date="2018" name="Int. J. Syst. Evol. Microbiol.">
        <title>Carboxylicivirga sediminis sp. nov., isolated from coastal sediment.</title>
        <authorList>
            <person name="Wang F.Q."/>
            <person name="Ren L.H."/>
            <person name="Zou R.J."/>
            <person name="Sun Y.Z."/>
            <person name="Liu X.J."/>
            <person name="Jiang F."/>
            <person name="Liu L.J."/>
        </authorList>
    </citation>
    <scope>NUCLEOTIDE SEQUENCE</scope>
    <source>
        <strain evidence="1">JR1</strain>
    </source>
</reference>
<evidence type="ECO:0000313" key="1">
    <source>
        <dbReference type="EMBL" id="MBR8535818.1"/>
    </source>
</evidence>
<gene>
    <name evidence="1" type="ORF">KDU71_09650</name>
</gene>
<dbReference type="AlphaFoldDB" id="A0A941F300"/>
<name>A0A941F300_9BACT</name>
<proteinExistence type="predicted"/>
<organism evidence="1 2">
    <name type="scientific">Carboxylicivirga sediminis</name>
    <dbReference type="NCBI Taxonomy" id="2006564"/>
    <lineage>
        <taxon>Bacteria</taxon>
        <taxon>Pseudomonadati</taxon>
        <taxon>Bacteroidota</taxon>
        <taxon>Bacteroidia</taxon>
        <taxon>Marinilabiliales</taxon>
        <taxon>Marinilabiliaceae</taxon>
        <taxon>Carboxylicivirga</taxon>
    </lineage>
</organism>
<dbReference type="RefSeq" id="WP_212190171.1">
    <property type="nucleotide sequence ID" value="NZ_JAGTAR010000012.1"/>
</dbReference>